<keyword evidence="1" id="KW-0472">Membrane</keyword>
<evidence type="ECO:0000313" key="3">
    <source>
        <dbReference type="Proteomes" id="UP001200271"/>
    </source>
</evidence>
<organism evidence="2 3">
    <name type="scientific">Staphylococcus aureus</name>
    <dbReference type="NCBI Taxonomy" id="1280"/>
    <lineage>
        <taxon>Bacteria</taxon>
        <taxon>Bacillati</taxon>
        <taxon>Bacillota</taxon>
        <taxon>Bacilli</taxon>
        <taxon>Bacillales</taxon>
        <taxon>Staphylococcaceae</taxon>
        <taxon>Staphylococcus</taxon>
    </lineage>
</organism>
<evidence type="ECO:0000256" key="1">
    <source>
        <dbReference type="SAM" id="Phobius"/>
    </source>
</evidence>
<evidence type="ECO:0000313" key="2">
    <source>
        <dbReference type="EMBL" id="MCE3362122.1"/>
    </source>
</evidence>
<dbReference type="EMBL" id="JAIUEN010000049">
    <property type="protein sequence ID" value="MCE3362122.1"/>
    <property type="molecule type" value="Genomic_DNA"/>
</dbReference>
<dbReference type="Proteomes" id="UP001200271">
    <property type="component" value="Unassembled WGS sequence"/>
</dbReference>
<name>A0AAW4Y7D8_STAAU</name>
<feature type="transmembrane region" description="Helical" evidence="1">
    <location>
        <begin position="37"/>
        <end position="58"/>
    </location>
</feature>
<accession>A0AAW4Y7D8</accession>
<feature type="non-terminal residue" evidence="2">
    <location>
        <position position="1"/>
    </location>
</feature>
<gene>
    <name evidence="2" type="ORF">LB359_07135</name>
</gene>
<proteinExistence type="predicted"/>
<dbReference type="AlphaFoldDB" id="A0AAW4Y7D8"/>
<reference evidence="2" key="2">
    <citation type="submission" date="2023-08" db="EMBL/GenBank/DDBJ databases">
        <authorList>
            <person name="Zhao H."/>
            <person name="Wang X."/>
        </authorList>
    </citation>
    <scope>NUCLEOTIDE SEQUENCE</scope>
    <source>
        <strain evidence="2">NC-4</strain>
    </source>
</reference>
<sequence>CSVINSIILILSIIFADRSIKSLKPDADWIRIASKSLPWIILIVILVHIFSIVHTFGFI</sequence>
<comment type="caution">
    <text evidence="2">The sequence shown here is derived from an EMBL/GenBank/DDBJ whole genome shotgun (WGS) entry which is preliminary data.</text>
</comment>
<protein>
    <submittedName>
        <fullName evidence="2">Uncharacterized protein</fullName>
    </submittedName>
</protein>
<reference evidence="2" key="1">
    <citation type="journal article" date="2021" name="Front Med (Lausanne)">
        <title>The Prevalence and Determinants of Fusidic Acid Resistance Among Methicillin-Resistant Staphylococcus aureus Clinical Isolates in China.</title>
        <authorList>
            <person name="Zhao H."/>
            <person name="Wang X."/>
            <person name="Wang B."/>
            <person name="Xu Y."/>
            <person name="Rao L."/>
            <person name="Wan B."/>
            <person name="Guo Y."/>
            <person name="Wu X."/>
            <person name="Yu J."/>
            <person name="Chen L."/>
            <person name="Li M."/>
            <person name="Yu F."/>
        </authorList>
    </citation>
    <scope>NUCLEOTIDE SEQUENCE</scope>
    <source>
        <strain evidence="2">NC-4</strain>
    </source>
</reference>
<keyword evidence="1" id="KW-0812">Transmembrane</keyword>
<keyword evidence="1" id="KW-1133">Transmembrane helix</keyword>